<proteinExistence type="predicted"/>
<organism evidence="1 2">
    <name type="scientific">Gluconacetobacter diazotrophicus</name>
    <name type="common">Acetobacter diazotrophicus</name>
    <dbReference type="NCBI Taxonomy" id="33996"/>
    <lineage>
        <taxon>Bacteria</taxon>
        <taxon>Pseudomonadati</taxon>
        <taxon>Pseudomonadota</taxon>
        <taxon>Alphaproteobacteria</taxon>
        <taxon>Acetobacterales</taxon>
        <taxon>Acetobacteraceae</taxon>
        <taxon>Gluconacetobacter</taxon>
    </lineage>
</organism>
<protein>
    <submittedName>
        <fullName evidence="1">Uncharacterized protein</fullName>
    </submittedName>
</protein>
<dbReference type="Proteomes" id="UP000550787">
    <property type="component" value="Unassembled WGS sequence"/>
</dbReference>
<evidence type="ECO:0000313" key="2">
    <source>
        <dbReference type="Proteomes" id="UP000550787"/>
    </source>
</evidence>
<dbReference type="EMBL" id="JABEQG010000001">
    <property type="protein sequence ID" value="MBB2154952.1"/>
    <property type="molecule type" value="Genomic_DNA"/>
</dbReference>
<evidence type="ECO:0000313" key="1">
    <source>
        <dbReference type="EMBL" id="MBB2154952.1"/>
    </source>
</evidence>
<sequence length="70" mass="7833">MRSAIGFPLRHRALLPKRAHVSGGRPTIDITVKKDSVTVLFDKKRGDTSNRPDDQIAKLVRIGPISQIMR</sequence>
<name>A0A7W4I3J0_GLUDI</name>
<comment type="caution">
    <text evidence="1">The sequence shown here is derived from an EMBL/GenBank/DDBJ whole genome shotgun (WGS) entry which is preliminary data.</text>
</comment>
<accession>A0A7W4I3J0</accession>
<reference evidence="1 2" key="1">
    <citation type="submission" date="2020-04" db="EMBL/GenBank/DDBJ databases">
        <title>Description of novel Gluconacetobacter.</title>
        <authorList>
            <person name="Sombolestani A."/>
        </authorList>
    </citation>
    <scope>NUCLEOTIDE SEQUENCE [LARGE SCALE GENOMIC DNA]</scope>
    <source>
        <strain evidence="1 2">LMG 7603</strain>
    </source>
</reference>
<dbReference type="RefSeq" id="WP_157871022.1">
    <property type="nucleotide sequence ID" value="NZ_JABEQG010000001.1"/>
</dbReference>
<dbReference type="AlphaFoldDB" id="A0A7W4I3J0"/>
<gene>
    <name evidence="1" type="ORF">HLH33_01280</name>
</gene>